<protein>
    <submittedName>
        <fullName evidence="1">Uncharacterized protein</fullName>
    </submittedName>
</protein>
<accession>X1T9N4</accession>
<name>X1T9N4_9ZZZZ</name>
<organism evidence="1">
    <name type="scientific">marine sediment metagenome</name>
    <dbReference type="NCBI Taxonomy" id="412755"/>
    <lineage>
        <taxon>unclassified sequences</taxon>
        <taxon>metagenomes</taxon>
        <taxon>ecological metagenomes</taxon>
    </lineage>
</organism>
<dbReference type="EMBL" id="BARW01018789">
    <property type="protein sequence ID" value="GAJ02038.1"/>
    <property type="molecule type" value="Genomic_DNA"/>
</dbReference>
<proteinExistence type="predicted"/>
<sequence length="104" mass="12012">MTSQERVKCALRHEEPDQVPIYDSPWGATVNRWKKEGLSDSIPVEEYFGYELVLIGFDSTPRFPVKTLEKTDKFIIQTTSTGAINRNFRDYSTTPELIERPIKS</sequence>
<comment type="caution">
    <text evidence="1">The sequence shown here is derived from an EMBL/GenBank/DDBJ whole genome shotgun (WGS) entry which is preliminary data.</text>
</comment>
<evidence type="ECO:0000313" key="1">
    <source>
        <dbReference type="EMBL" id="GAJ02038.1"/>
    </source>
</evidence>
<reference evidence="1" key="1">
    <citation type="journal article" date="2014" name="Front. Microbiol.">
        <title>High frequency of phylogenetically diverse reductive dehalogenase-homologous genes in deep subseafloor sedimentary metagenomes.</title>
        <authorList>
            <person name="Kawai M."/>
            <person name="Futagami T."/>
            <person name="Toyoda A."/>
            <person name="Takaki Y."/>
            <person name="Nishi S."/>
            <person name="Hori S."/>
            <person name="Arai W."/>
            <person name="Tsubouchi T."/>
            <person name="Morono Y."/>
            <person name="Uchiyama I."/>
            <person name="Ito T."/>
            <person name="Fujiyama A."/>
            <person name="Inagaki F."/>
            <person name="Takami H."/>
        </authorList>
    </citation>
    <scope>NUCLEOTIDE SEQUENCE</scope>
    <source>
        <strain evidence="1">Expedition CK06-06</strain>
    </source>
</reference>
<dbReference type="AlphaFoldDB" id="X1T9N4"/>
<gene>
    <name evidence="1" type="ORF">S12H4_32095</name>
</gene>
<feature type="non-terminal residue" evidence="1">
    <location>
        <position position="104"/>
    </location>
</feature>